<evidence type="ECO:0000313" key="4">
    <source>
        <dbReference type="Proteomes" id="UP000823201"/>
    </source>
</evidence>
<proteinExistence type="predicted"/>
<dbReference type="EMBL" id="JAFBEV010000004">
    <property type="protein sequence ID" value="MBM7657264.1"/>
    <property type="molecule type" value="Genomic_DNA"/>
</dbReference>
<protein>
    <submittedName>
        <fullName evidence="3">Uncharacterized protein YvpB</fullName>
    </submittedName>
</protein>
<dbReference type="RefSeq" id="WP_239529472.1">
    <property type="nucleotide sequence ID" value="NZ_CBCRXA010000016.1"/>
</dbReference>
<evidence type="ECO:0000256" key="1">
    <source>
        <dbReference type="SAM" id="Phobius"/>
    </source>
</evidence>
<organism evidence="3 4">
    <name type="scientific">Sporolactobacillus spathodeae</name>
    <dbReference type="NCBI Taxonomy" id="1465502"/>
    <lineage>
        <taxon>Bacteria</taxon>
        <taxon>Bacillati</taxon>
        <taxon>Bacillota</taxon>
        <taxon>Bacilli</taxon>
        <taxon>Bacillales</taxon>
        <taxon>Sporolactobacillaceae</taxon>
        <taxon>Sporolactobacillus</taxon>
    </lineage>
</organism>
<gene>
    <name evidence="3" type="ORF">JOC27_000705</name>
</gene>
<dbReference type="Proteomes" id="UP000823201">
    <property type="component" value="Unassembled WGS sequence"/>
</dbReference>
<keyword evidence="1" id="KW-0812">Transmembrane</keyword>
<name>A0ABS2Q7X4_9BACL</name>
<keyword evidence="1" id="KW-0472">Membrane</keyword>
<feature type="domain" description="Peptidase C39-like" evidence="2">
    <location>
        <begin position="67"/>
        <end position="227"/>
    </location>
</feature>
<dbReference type="PANTHER" id="PTHR37806">
    <property type="entry name" value="LMO0724 PROTEIN"/>
    <property type="match status" value="1"/>
</dbReference>
<feature type="transmembrane region" description="Helical" evidence="1">
    <location>
        <begin position="12"/>
        <end position="29"/>
    </location>
</feature>
<keyword evidence="4" id="KW-1185">Reference proteome</keyword>
<dbReference type="InterPro" id="IPR039564">
    <property type="entry name" value="Peptidase_C39-like"/>
</dbReference>
<evidence type="ECO:0000313" key="3">
    <source>
        <dbReference type="EMBL" id="MBM7657264.1"/>
    </source>
</evidence>
<sequence>MQASRTHWLKWFLGLDIFLAAILAGLYMHENKIQPVEALTAIRQLWSETNQTIGATSDRLPAEVRPIDVPLLLQKPELPRGCEVTSLAMLLQNAGVKVSKMKLASEIKKVPYAARGKYGDPEKGFVGDMYDSDQPGYGVYHKPIAHLAGRYLPDRVADLSGQSFASIERKLSEGKPVLVITNITFRPLSDSAFQTWQTKSGPIRVTYYEHAVLLTGYNRHSVFFNNPLGKKNASADKTNFIKAWKQMGSQAISYNDFPGL</sequence>
<reference evidence="3 4" key="1">
    <citation type="submission" date="2021-01" db="EMBL/GenBank/DDBJ databases">
        <title>Genomic Encyclopedia of Type Strains, Phase IV (KMG-IV): sequencing the most valuable type-strain genomes for metagenomic binning, comparative biology and taxonomic classification.</title>
        <authorList>
            <person name="Goeker M."/>
        </authorList>
    </citation>
    <scope>NUCLEOTIDE SEQUENCE [LARGE SCALE GENOMIC DNA]</scope>
    <source>
        <strain evidence="3 4">DSM 100968</strain>
    </source>
</reference>
<dbReference type="CDD" id="cd02549">
    <property type="entry name" value="Peptidase_C39A"/>
    <property type="match status" value="1"/>
</dbReference>
<comment type="caution">
    <text evidence="3">The sequence shown here is derived from an EMBL/GenBank/DDBJ whole genome shotgun (WGS) entry which is preliminary data.</text>
</comment>
<keyword evidence="1" id="KW-1133">Transmembrane helix</keyword>
<dbReference type="InterPro" id="IPR039563">
    <property type="entry name" value="Peptidase_C39_single_dom"/>
</dbReference>
<evidence type="ECO:0000259" key="2">
    <source>
        <dbReference type="Pfam" id="PF13529"/>
    </source>
</evidence>
<dbReference type="Gene3D" id="3.90.70.10">
    <property type="entry name" value="Cysteine proteinases"/>
    <property type="match status" value="1"/>
</dbReference>
<dbReference type="Pfam" id="PF13529">
    <property type="entry name" value="Peptidase_C39_2"/>
    <property type="match status" value="1"/>
</dbReference>
<accession>A0ABS2Q7X4</accession>
<dbReference type="PANTHER" id="PTHR37806:SF1">
    <property type="entry name" value="PEPTIDASE C39-LIKE DOMAIN-CONTAINING PROTEIN"/>
    <property type="match status" value="1"/>
</dbReference>